<evidence type="ECO:0000256" key="1">
    <source>
        <dbReference type="SAM" id="Phobius"/>
    </source>
</evidence>
<protein>
    <submittedName>
        <fullName evidence="2">Uncharacterized protein</fullName>
    </submittedName>
</protein>
<gene>
    <name evidence="2" type="ORF">BTM25_11580</name>
</gene>
<proteinExistence type="predicted"/>
<accession>A0A2P4UNZ3</accession>
<dbReference type="EMBL" id="MTBP01000001">
    <property type="protein sequence ID" value="POM26752.1"/>
    <property type="molecule type" value="Genomic_DNA"/>
</dbReference>
<name>A0A2P4UNZ3_9ACTN</name>
<dbReference type="AlphaFoldDB" id="A0A2P4UNZ3"/>
<comment type="caution">
    <text evidence="2">The sequence shown here is derived from an EMBL/GenBank/DDBJ whole genome shotgun (WGS) entry which is preliminary data.</text>
</comment>
<keyword evidence="1" id="KW-1133">Transmembrane helix</keyword>
<evidence type="ECO:0000313" key="3">
    <source>
        <dbReference type="Proteomes" id="UP000242367"/>
    </source>
</evidence>
<evidence type="ECO:0000313" key="2">
    <source>
        <dbReference type="EMBL" id="POM26752.1"/>
    </source>
</evidence>
<feature type="transmembrane region" description="Helical" evidence="1">
    <location>
        <begin position="6"/>
        <end position="32"/>
    </location>
</feature>
<dbReference type="Proteomes" id="UP000242367">
    <property type="component" value="Unassembled WGS sequence"/>
</dbReference>
<keyword evidence="1" id="KW-0812">Transmembrane</keyword>
<sequence>MLTTSGLAAIVVQVAVGIAFATFGYPLGALTWPAVRRWGRRADGRLRSRPGRPPGRGP</sequence>
<keyword evidence="1" id="KW-0472">Membrane</keyword>
<keyword evidence="3" id="KW-1185">Reference proteome</keyword>
<organism evidence="2 3">
    <name type="scientific">Actinomadura rubteroloni</name>
    <dbReference type="NCBI Taxonomy" id="1926885"/>
    <lineage>
        <taxon>Bacteria</taxon>
        <taxon>Bacillati</taxon>
        <taxon>Actinomycetota</taxon>
        <taxon>Actinomycetes</taxon>
        <taxon>Streptosporangiales</taxon>
        <taxon>Thermomonosporaceae</taxon>
        <taxon>Actinomadura</taxon>
    </lineage>
</organism>
<dbReference type="RefSeq" id="WP_168212011.1">
    <property type="nucleotide sequence ID" value="NZ_MTBP01000001.1"/>
</dbReference>
<reference evidence="2 3" key="1">
    <citation type="journal article" date="2017" name="Chemistry">
        <title>Isolation, Biosynthesis and Chemical Modifications of Rubterolones A-F: Rare Tropolone Alkaloids from Actinomadura sp. 5-2.</title>
        <authorList>
            <person name="Guo H."/>
            <person name="Benndorf R."/>
            <person name="Leichnitz D."/>
            <person name="Klassen J.L."/>
            <person name="Vollmers J."/>
            <person name="Gorls H."/>
            <person name="Steinacker M."/>
            <person name="Weigel C."/>
            <person name="Dahse H.M."/>
            <person name="Kaster A.K."/>
            <person name="de Beer Z.W."/>
            <person name="Poulsen M."/>
            <person name="Beemelmanns C."/>
        </authorList>
    </citation>
    <scope>NUCLEOTIDE SEQUENCE [LARGE SCALE GENOMIC DNA]</scope>
    <source>
        <strain evidence="2 3">5-2</strain>
    </source>
</reference>